<gene>
    <name evidence="2" type="ORF">CDEST_09856</name>
</gene>
<feature type="region of interest" description="Disordered" evidence="1">
    <location>
        <begin position="1"/>
        <end position="23"/>
    </location>
</feature>
<accession>A0AAX4INN1</accession>
<name>A0AAX4INN1_9PEZI</name>
<feature type="compositionally biased region" description="Acidic residues" evidence="1">
    <location>
        <begin position="123"/>
        <end position="135"/>
    </location>
</feature>
<evidence type="ECO:0000313" key="3">
    <source>
        <dbReference type="Proteomes" id="UP001322277"/>
    </source>
</evidence>
<dbReference type="EMBL" id="CP137310">
    <property type="protein sequence ID" value="WQF84842.1"/>
    <property type="molecule type" value="Genomic_DNA"/>
</dbReference>
<proteinExistence type="predicted"/>
<evidence type="ECO:0000256" key="1">
    <source>
        <dbReference type="SAM" id="MobiDB-lite"/>
    </source>
</evidence>
<dbReference type="GeneID" id="87946358"/>
<keyword evidence="3" id="KW-1185">Reference proteome</keyword>
<dbReference type="KEGG" id="cdet:87946358"/>
<feature type="region of interest" description="Disordered" evidence="1">
    <location>
        <begin position="123"/>
        <end position="143"/>
    </location>
</feature>
<organism evidence="2 3">
    <name type="scientific">Colletotrichum destructivum</name>
    <dbReference type="NCBI Taxonomy" id="34406"/>
    <lineage>
        <taxon>Eukaryota</taxon>
        <taxon>Fungi</taxon>
        <taxon>Dikarya</taxon>
        <taxon>Ascomycota</taxon>
        <taxon>Pezizomycotina</taxon>
        <taxon>Sordariomycetes</taxon>
        <taxon>Hypocreomycetidae</taxon>
        <taxon>Glomerellales</taxon>
        <taxon>Glomerellaceae</taxon>
        <taxon>Colletotrichum</taxon>
        <taxon>Colletotrichum destructivum species complex</taxon>
    </lineage>
</organism>
<dbReference type="RefSeq" id="XP_062782065.1">
    <property type="nucleotide sequence ID" value="XM_062926014.1"/>
</dbReference>
<reference evidence="3" key="1">
    <citation type="journal article" date="2023" name="bioRxiv">
        <title>Complete genome of the Medicago anthracnose fungus, Colletotrichum destructivum, reveals a mini-chromosome-like region within a core chromosome.</title>
        <authorList>
            <person name="Lapalu N."/>
            <person name="Simon A."/>
            <person name="Lu A."/>
            <person name="Plaumann P.-L."/>
            <person name="Amselem J."/>
            <person name="Pigne S."/>
            <person name="Auger A."/>
            <person name="Koch C."/>
            <person name="Dallery J.-F."/>
            <person name="O'Connell R.J."/>
        </authorList>
    </citation>
    <scope>NUCLEOTIDE SEQUENCE [LARGE SCALE GENOMIC DNA]</scope>
    <source>
        <strain evidence="3">CBS 520.97</strain>
    </source>
</reference>
<dbReference type="AlphaFoldDB" id="A0AAX4INN1"/>
<dbReference type="Proteomes" id="UP001322277">
    <property type="component" value="Chromosome 6"/>
</dbReference>
<evidence type="ECO:0000313" key="2">
    <source>
        <dbReference type="EMBL" id="WQF84842.1"/>
    </source>
</evidence>
<sequence length="192" mass="21164">MELSRAWTADTRPRDRTTETDWSSQWDTLGGECSSLGIGLGSSSKLGGDDGGLLVGGMTPNKVKRRPAVFRWCVVVRRCCVPPLPSPPPSAIVGEWKCKLHHCRISAEEPHLCNVVVSLDSNVDDDDDDDDDDDNNNNNLFGRVVSQPGAPFEWEGFLVPSLPRPPKARYQLAERPQSNTRGLRCPPGKRQT</sequence>
<feature type="region of interest" description="Disordered" evidence="1">
    <location>
        <begin position="162"/>
        <end position="192"/>
    </location>
</feature>
<protein>
    <submittedName>
        <fullName evidence="2">Uncharacterized protein</fullName>
    </submittedName>
</protein>